<keyword evidence="8 11" id="KW-0378">Hydrolase</keyword>
<dbReference type="InterPro" id="IPR006171">
    <property type="entry name" value="TOPRIM_dom"/>
</dbReference>
<keyword evidence="5" id="KW-0479">Metal-binding</keyword>
<dbReference type="SMART" id="SM00493">
    <property type="entry name" value="TOPRIM"/>
    <property type="match status" value="1"/>
</dbReference>
<dbReference type="PANTHER" id="PTHR39156:SF1">
    <property type="entry name" value="RIBONUCLEASE M5"/>
    <property type="match status" value="1"/>
</dbReference>
<evidence type="ECO:0000313" key="15">
    <source>
        <dbReference type="Proteomes" id="UP000295500"/>
    </source>
</evidence>
<comment type="similarity">
    <text evidence="11">Belongs to the ribonuclease M5 family.</text>
</comment>
<evidence type="ECO:0000256" key="3">
    <source>
        <dbReference type="ARBA" id="ARBA00022552"/>
    </source>
</evidence>
<dbReference type="GO" id="GO:0006364">
    <property type="term" value="P:rRNA processing"/>
    <property type="evidence" value="ECO:0007669"/>
    <property type="project" value="UniProtKB-UniRule"/>
</dbReference>
<dbReference type="GO" id="GO:0043822">
    <property type="term" value="F:ribonuclease M5 activity"/>
    <property type="evidence" value="ECO:0007669"/>
    <property type="project" value="UniProtKB-UniRule"/>
</dbReference>
<dbReference type="Gene3D" id="3.40.1360.10">
    <property type="match status" value="1"/>
</dbReference>
<name>A0A4V3CS18_9FIRM</name>
<dbReference type="PROSITE" id="PS50880">
    <property type="entry name" value="TOPRIM"/>
    <property type="match status" value="1"/>
</dbReference>
<evidence type="ECO:0000256" key="4">
    <source>
        <dbReference type="ARBA" id="ARBA00022722"/>
    </source>
</evidence>
<dbReference type="Proteomes" id="UP000295500">
    <property type="component" value="Unassembled WGS sequence"/>
</dbReference>
<evidence type="ECO:0000256" key="6">
    <source>
        <dbReference type="ARBA" id="ARBA00022730"/>
    </source>
</evidence>
<evidence type="ECO:0000313" key="14">
    <source>
        <dbReference type="EMBL" id="TDP58982.1"/>
    </source>
</evidence>
<dbReference type="InterPro" id="IPR034141">
    <property type="entry name" value="TOPRIM_RNase_M5-like"/>
</dbReference>
<sequence length="184" mass="20154">MKIKEIIVVEGRDDTAAINRSLDAETIETHGFGMSDAMWKQIEKAAETRGIIVFTDPDYAGEQIRSKIRKRFPDCKEAFLPQAKALKGSNIGVENATPDDIREALKKARCTENTGNAIFSMEDMVSCGLAGGPGSREKREKVADALGIGYGNVKTLLAKLNGFGIAREEFYGVIQSIDHKSNQE</sequence>
<comment type="catalytic activity">
    <reaction evidence="11">
        <text>Endonucleolytic cleavage of RNA, removing 21 and 42 nucleotides, respectively, from the 5'- and 3'-termini of a 5S-rRNA precursor.</text>
        <dbReference type="EC" id="3.1.26.8"/>
    </reaction>
</comment>
<comment type="caution">
    <text evidence="14">The sequence shown here is derived from an EMBL/GenBank/DDBJ whole genome shotgun (WGS) entry which is preliminary data.</text>
</comment>
<dbReference type="EMBL" id="SNXO01000005">
    <property type="protein sequence ID" value="TDP58982.1"/>
    <property type="molecule type" value="Genomic_DNA"/>
</dbReference>
<dbReference type="GO" id="GO:0019843">
    <property type="term" value="F:rRNA binding"/>
    <property type="evidence" value="ECO:0007669"/>
    <property type="project" value="UniProtKB-KW"/>
</dbReference>
<comment type="function">
    <text evidence="11">Required for correct processing of both the 5' and 3' ends of 5S rRNA precursor. Cleaves both sides of a double-stranded region yielding mature 5S rRNA in one step.</text>
</comment>
<dbReference type="OrthoDB" id="9791329at2"/>
<dbReference type="HAMAP" id="MF_01469">
    <property type="entry name" value="RNase_M5"/>
    <property type="match status" value="1"/>
</dbReference>
<dbReference type="Pfam" id="PF13331">
    <property type="entry name" value="DUF4093"/>
    <property type="match status" value="1"/>
</dbReference>
<keyword evidence="6 11" id="KW-0699">rRNA-binding</keyword>
<proteinExistence type="inferred from homology"/>
<dbReference type="PANTHER" id="PTHR39156">
    <property type="entry name" value="RIBONUCLEASE M5"/>
    <property type="match status" value="1"/>
</dbReference>
<dbReference type="CDD" id="cd01027">
    <property type="entry name" value="TOPRIM_RNase_M5_like"/>
    <property type="match status" value="1"/>
</dbReference>
<keyword evidence="4 11" id="KW-0540">Nuclease</keyword>
<keyword evidence="10 11" id="KW-0694">RNA-binding</keyword>
<keyword evidence="1 11" id="KW-0963">Cytoplasm</keyword>
<evidence type="ECO:0000256" key="11">
    <source>
        <dbReference type="HAMAP-Rule" id="MF_01469"/>
    </source>
</evidence>
<keyword evidence="7 11" id="KW-0255">Endonuclease</keyword>
<dbReference type="GO" id="GO:0005737">
    <property type="term" value="C:cytoplasm"/>
    <property type="evidence" value="ECO:0007669"/>
    <property type="project" value="UniProtKB-SubCell"/>
</dbReference>
<keyword evidence="9" id="KW-0460">Magnesium</keyword>
<gene>
    <name evidence="11" type="primary">rnmV</name>
    <name evidence="14" type="ORF">EV211_10552</name>
</gene>
<dbReference type="AlphaFoldDB" id="A0A4V3CS18"/>
<dbReference type="Pfam" id="PF01751">
    <property type="entry name" value="Toprim"/>
    <property type="match status" value="1"/>
</dbReference>
<evidence type="ECO:0000256" key="12">
    <source>
        <dbReference type="NCBIfam" id="TIGR00334"/>
    </source>
</evidence>
<feature type="domain" description="Toprim" evidence="13">
    <location>
        <begin position="4"/>
        <end position="87"/>
    </location>
</feature>
<evidence type="ECO:0000256" key="10">
    <source>
        <dbReference type="ARBA" id="ARBA00022884"/>
    </source>
</evidence>
<evidence type="ECO:0000256" key="5">
    <source>
        <dbReference type="ARBA" id="ARBA00022723"/>
    </source>
</evidence>
<accession>A0A4V3CS18</accession>
<dbReference type="RefSeq" id="WP_133527807.1">
    <property type="nucleotide sequence ID" value="NZ_SNXO01000005.1"/>
</dbReference>
<keyword evidence="2 11" id="KW-0690">Ribosome biogenesis</keyword>
<evidence type="ECO:0000256" key="2">
    <source>
        <dbReference type="ARBA" id="ARBA00022517"/>
    </source>
</evidence>
<keyword evidence="15" id="KW-1185">Reference proteome</keyword>
<evidence type="ECO:0000256" key="8">
    <source>
        <dbReference type="ARBA" id="ARBA00022801"/>
    </source>
</evidence>
<dbReference type="SUPFAM" id="SSF110455">
    <property type="entry name" value="Toprim domain"/>
    <property type="match status" value="1"/>
</dbReference>
<evidence type="ECO:0000256" key="9">
    <source>
        <dbReference type="ARBA" id="ARBA00022842"/>
    </source>
</evidence>
<evidence type="ECO:0000256" key="1">
    <source>
        <dbReference type="ARBA" id="ARBA00022490"/>
    </source>
</evidence>
<dbReference type="NCBIfam" id="TIGR00334">
    <property type="entry name" value="5S_RNA_mat_M5"/>
    <property type="match status" value="1"/>
</dbReference>
<protein>
    <recommendedName>
        <fullName evidence="11 12">Ribonuclease M5</fullName>
        <ecNumber evidence="11 12">3.1.26.8</ecNumber>
    </recommendedName>
    <alternativeName>
        <fullName evidence="11">RNase M5</fullName>
    </alternativeName>
    <alternativeName>
        <fullName evidence="11">Ribosomal RNA terminal maturase M5</fullName>
    </alternativeName>
</protein>
<keyword evidence="3 11" id="KW-0698">rRNA processing</keyword>
<evidence type="ECO:0000256" key="7">
    <source>
        <dbReference type="ARBA" id="ARBA00022759"/>
    </source>
</evidence>
<dbReference type="InterPro" id="IPR004466">
    <property type="entry name" value="RNase_M5"/>
</dbReference>
<dbReference type="InterPro" id="IPR025156">
    <property type="entry name" value="RNase_M5_C"/>
</dbReference>
<reference evidence="14 15" key="1">
    <citation type="submission" date="2019-03" db="EMBL/GenBank/DDBJ databases">
        <title>Genomic Encyclopedia of Type Strains, Phase IV (KMG-IV): sequencing the most valuable type-strain genomes for metagenomic binning, comparative biology and taxonomic classification.</title>
        <authorList>
            <person name="Goeker M."/>
        </authorList>
    </citation>
    <scope>NUCLEOTIDE SEQUENCE [LARGE SCALE GENOMIC DNA]</scope>
    <source>
        <strain evidence="14 15">DSM 28287</strain>
    </source>
</reference>
<dbReference type="GO" id="GO:0046872">
    <property type="term" value="F:metal ion binding"/>
    <property type="evidence" value="ECO:0007669"/>
    <property type="project" value="UniProtKB-KW"/>
</dbReference>
<comment type="subcellular location">
    <subcellularLocation>
        <location evidence="11">Cytoplasm</location>
    </subcellularLocation>
</comment>
<organism evidence="14 15">
    <name type="scientific">Aminicella lysinilytica</name>
    <dbReference type="NCBI Taxonomy" id="433323"/>
    <lineage>
        <taxon>Bacteria</taxon>
        <taxon>Bacillati</taxon>
        <taxon>Bacillota</taxon>
        <taxon>Clostridia</taxon>
        <taxon>Peptostreptococcales</taxon>
        <taxon>Anaerovoracaceae</taxon>
        <taxon>Aminicella</taxon>
    </lineage>
</organism>
<dbReference type="EC" id="3.1.26.8" evidence="11 12"/>
<dbReference type="FunFam" id="3.40.1360.10:FF:000006">
    <property type="entry name" value="Ribonuclease M5"/>
    <property type="match status" value="1"/>
</dbReference>
<evidence type="ECO:0000259" key="13">
    <source>
        <dbReference type="PROSITE" id="PS50880"/>
    </source>
</evidence>